<evidence type="ECO:0000313" key="2">
    <source>
        <dbReference type="Proteomes" id="UP000488521"/>
    </source>
</evidence>
<dbReference type="InterPro" id="IPR008713">
    <property type="entry name" value="Phage_lambda_NinG"/>
</dbReference>
<evidence type="ECO:0000313" key="1">
    <source>
        <dbReference type="EMBL" id="KAB4473325.1"/>
    </source>
</evidence>
<proteinExistence type="predicted"/>
<dbReference type="EMBL" id="WCRS01000008">
    <property type="protein sequence ID" value="KAB4473325.1"/>
    <property type="molecule type" value="Genomic_DNA"/>
</dbReference>
<sequence>MPCKSTKSKLKDTLDKVFSEYIRLRDVREDGTFICISCNNGFPYEVSDCGHYISREHMSTRFSEENCNAQCITCNRHNSGNIEGYRRGLIRKYGESTVLSLESAKYQINKMSEADYREKISHYRQEVRRLKLEKGWINIKDSK</sequence>
<dbReference type="RefSeq" id="WP_234147829.1">
    <property type="nucleotide sequence ID" value="NZ_CAXSTA010000003.1"/>
</dbReference>
<organism evidence="1 2">
    <name type="scientific">Bacteroides thetaiotaomicron</name>
    <dbReference type="NCBI Taxonomy" id="818"/>
    <lineage>
        <taxon>Bacteria</taxon>
        <taxon>Pseudomonadati</taxon>
        <taxon>Bacteroidota</taxon>
        <taxon>Bacteroidia</taxon>
        <taxon>Bacteroidales</taxon>
        <taxon>Bacteroidaceae</taxon>
        <taxon>Bacteroides</taxon>
    </lineage>
</organism>
<accession>A0A6I0S996</accession>
<name>A0A6I0S996_BACT4</name>
<dbReference type="Pfam" id="PF05766">
    <property type="entry name" value="NinG"/>
    <property type="match status" value="1"/>
</dbReference>
<gene>
    <name evidence="1" type="ORF">GAN59_13195</name>
</gene>
<comment type="caution">
    <text evidence="1">The sequence shown here is derived from an EMBL/GenBank/DDBJ whole genome shotgun (WGS) entry which is preliminary data.</text>
</comment>
<reference evidence="1 2" key="1">
    <citation type="journal article" date="2019" name="Nat. Med.">
        <title>A library of human gut bacterial isolates paired with longitudinal multiomics data enables mechanistic microbiome research.</title>
        <authorList>
            <person name="Poyet M."/>
            <person name="Groussin M."/>
            <person name="Gibbons S.M."/>
            <person name="Avila-Pacheco J."/>
            <person name="Jiang X."/>
            <person name="Kearney S.M."/>
            <person name="Perrotta A.R."/>
            <person name="Berdy B."/>
            <person name="Zhao S."/>
            <person name="Lieberman T.D."/>
            <person name="Swanson P.K."/>
            <person name="Smith M."/>
            <person name="Roesemann S."/>
            <person name="Alexander J.E."/>
            <person name="Rich S.A."/>
            <person name="Livny J."/>
            <person name="Vlamakis H."/>
            <person name="Clish C."/>
            <person name="Bullock K."/>
            <person name="Deik A."/>
            <person name="Scott J."/>
            <person name="Pierce K.A."/>
            <person name="Xavier R.J."/>
            <person name="Alm E.J."/>
        </authorList>
    </citation>
    <scope>NUCLEOTIDE SEQUENCE [LARGE SCALE GENOMIC DNA]</scope>
    <source>
        <strain evidence="1 2">BIOML-A156</strain>
    </source>
</reference>
<dbReference type="AlphaFoldDB" id="A0A6I0S996"/>
<dbReference type="Proteomes" id="UP000488521">
    <property type="component" value="Unassembled WGS sequence"/>
</dbReference>
<protein>
    <submittedName>
        <fullName evidence="1">Recombinase</fullName>
    </submittedName>
</protein>